<dbReference type="OrthoDB" id="5296287at2759"/>
<dbReference type="InterPro" id="IPR020846">
    <property type="entry name" value="MFS_dom"/>
</dbReference>
<protein>
    <recommendedName>
        <fullName evidence="10">Major facilitator superfamily (MFS) profile domain-containing protein</fullName>
    </recommendedName>
</protein>
<keyword evidence="3 7" id="KW-0813">Transport</keyword>
<keyword evidence="6 9" id="KW-0472">Membrane</keyword>
<feature type="transmembrane region" description="Helical" evidence="9">
    <location>
        <begin position="284"/>
        <end position="304"/>
    </location>
</feature>
<dbReference type="PANTHER" id="PTHR48022:SF8">
    <property type="entry name" value="MAJOR FACILITATOR SUPERFAMILY (MFS) PROFILE DOMAIN-CONTAINING PROTEIN-RELATED"/>
    <property type="match status" value="1"/>
</dbReference>
<keyword evidence="4 9" id="KW-0812">Transmembrane</keyword>
<name>A0A6A6BSF0_9PEZI</name>
<accession>A0A6A6BSF0</accession>
<dbReference type="InterPro" id="IPR005828">
    <property type="entry name" value="MFS_sugar_transport-like"/>
</dbReference>
<dbReference type="GeneID" id="54293761"/>
<evidence type="ECO:0000256" key="5">
    <source>
        <dbReference type="ARBA" id="ARBA00022989"/>
    </source>
</evidence>
<dbReference type="InterPro" id="IPR003663">
    <property type="entry name" value="Sugar/inositol_transpt"/>
</dbReference>
<dbReference type="Pfam" id="PF00083">
    <property type="entry name" value="Sugar_tr"/>
    <property type="match status" value="1"/>
</dbReference>
<dbReference type="AlphaFoldDB" id="A0A6A6BSF0"/>
<evidence type="ECO:0000313" key="11">
    <source>
        <dbReference type="EMBL" id="KAF2147006.1"/>
    </source>
</evidence>
<dbReference type="EMBL" id="ML995474">
    <property type="protein sequence ID" value="KAF2147006.1"/>
    <property type="molecule type" value="Genomic_DNA"/>
</dbReference>
<dbReference type="GO" id="GO:0016020">
    <property type="term" value="C:membrane"/>
    <property type="evidence" value="ECO:0007669"/>
    <property type="project" value="UniProtKB-SubCell"/>
</dbReference>
<evidence type="ECO:0000256" key="6">
    <source>
        <dbReference type="ARBA" id="ARBA00023136"/>
    </source>
</evidence>
<comment type="subcellular location">
    <subcellularLocation>
        <location evidence="1">Membrane</location>
        <topology evidence="1">Multi-pass membrane protein</topology>
    </subcellularLocation>
</comment>
<dbReference type="NCBIfam" id="TIGR00879">
    <property type="entry name" value="SP"/>
    <property type="match status" value="1"/>
</dbReference>
<evidence type="ECO:0000259" key="10">
    <source>
        <dbReference type="PROSITE" id="PS50850"/>
    </source>
</evidence>
<comment type="similarity">
    <text evidence="2 7">Belongs to the major facilitator superfamily. Sugar transporter (TC 2.A.1.1) family.</text>
</comment>
<gene>
    <name evidence="11" type="ORF">K452DRAFT_217035</name>
</gene>
<evidence type="ECO:0000256" key="7">
    <source>
        <dbReference type="RuleBase" id="RU003346"/>
    </source>
</evidence>
<dbReference type="Gene3D" id="1.20.1250.20">
    <property type="entry name" value="MFS general substrate transporter like domains"/>
    <property type="match status" value="1"/>
</dbReference>
<evidence type="ECO:0000256" key="9">
    <source>
        <dbReference type="SAM" id="Phobius"/>
    </source>
</evidence>
<keyword evidence="5 9" id="KW-1133">Transmembrane helix</keyword>
<feature type="transmembrane region" description="Helical" evidence="9">
    <location>
        <begin position="68"/>
        <end position="91"/>
    </location>
</feature>
<evidence type="ECO:0000256" key="1">
    <source>
        <dbReference type="ARBA" id="ARBA00004141"/>
    </source>
</evidence>
<feature type="transmembrane region" description="Helical" evidence="9">
    <location>
        <begin position="324"/>
        <end position="349"/>
    </location>
</feature>
<feature type="region of interest" description="Disordered" evidence="8">
    <location>
        <begin position="514"/>
        <end position="550"/>
    </location>
</feature>
<dbReference type="PROSITE" id="PS00216">
    <property type="entry name" value="SUGAR_TRANSPORT_1"/>
    <property type="match status" value="1"/>
</dbReference>
<dbReference type="Proteomes" id="UP000799438">
    <property type="component" value="Unassembled WGS sequence"/>
</dbReference>
<evidence type="ECO:0000313" key="12">
    <source>
        <dbReference type="Proteomes" id="UP000799438"/>
    </source>
</evidence>
<dbReference type="PANTHER" id="PTHR48022">
    <property type="entry name" value="PLASTIDIC GLUCOSE TRANSPORTER 4"/>
    <property type="match status" value="1"/>
</dbReference>
<dbReference type="RefSeq" id="XP_033402714.1">
    <property type="nucleotide sequence ID" value="XM_033536265.1"/>
</dbReference>
<sequence length="550" mass="60315">MLGYFKEILDSAPREPLNWRLYYIITCFGFMGVARGLDESLVAAMLIQKSFVHDFGLDLMSASRKADVTGNITSIVQLGSLAGALIAFIMGDGVGRLWIAREMCTMWLVGVIVYMTSDGQLGWLYVGRFILGIGLGQMSIVAPMYLAECAEKSVRGFAVSLFGATEYFGMVLGYFASYGAAVHLPNSYSKQWVIPQVVPIIFAAIILALLAYAPESPRYLINVGKEERAAEVLSCLRGLPIGDPALSDELSDIRAQLQQENSVRLSTRSVSAMKELVSEPGNRYRLVVAITAQLLTQWSGASNITLYAPEFFAILGVPGHNQKLLYTAILGIVKLVASLLFAIFVIDLLGRKRSLMAGISLQFVGMLYIAVFLTVVPSATDGAVHSPSQRHASTAAIAFIYLCGTGYAIGWNSMQYLVNAEIFPLRARALGMSGVMVLHFANRYGANKALPEMLLDRALQPHGTFYFFAAVTALGLAWVWGFLPELAGKSLEETDAVFELPWYKIGRYRSRSENMPDRENAASVMSNKERSEDATRDTAVDVSRRMDDRG</sequence>
<dbReference type="GO" id="GO:0005351">
    <property type="term" value="F:carbohydrate:proton symporter activity"/>
    <property type="evidence" value="ECO:0007669"/>
    <property type="project" value="TreeGrafter"/>
</dbReference>
<dbReference type="InterPro" id="IPR036259">
    <property type="entry name" value="MFS_trans_sf"/>
</dbReference>
<feature type="transmembrane region" description="Helical" evidence="9">
    <location>
        <begin position="361"/>
        <end position="380"/>
    </location>
</feature>
<feature type="transmembrane region" description="Helical" evidence="9">
    <location>
        <begin position="158"/>
        <end position="181"/>
    </location>
</feature>
<feature type="transmembrane region" description="Helical" evidence="9">
    <location>
        <begin position="392"/>
        <end position="413"/>
    </location>
</feature>
<evidence type="ECO:0000256" key="4">
    <source>
        <dbReference type="ARBA" id="ARBA00022692"/>
    </source>
</evidence>
<feature type="transmembrane region" description="Helical" evidence="9">
    <location>
        <begin position="465"/>
        <end position="483"/>
    </location>
</feature>
<organism evidence="11 12">
    <name type="scientific">Aplosporella prunicola CBS 121167</name>
    <dbReference type="NCBI Taxonomy" id="1176127"/>
    <lineage>
        <taxon>Eukaryota</taxon>
        <taxon>Fungi</taxon>
        <taxon>Dikarya</taxon>
        <taxon>Ascomycota</taxon>
        <taxon>Pezizomycotina</taxon>
        <taxon>Dothideomycetes</taxon>
        <taxon>Dothideomycetes incertae sedis</taxon>
        <taxon>Botryosphaeriales</taxon>
        <taxon>Aplosporellaceae</taxon>
        <taxon>Aplosporella</taxon>
    </lineage>
</organism>
<reference evidence="11" key="1">
    <citation type="journal article" date="2020" name="Stud. Mycol.">
        <title>101 Dothideomycetes genomes: a test case for predicting lifestyles and emergence of pathogens.</title>
        <authorList>
            <person name="Haridas S."/>
            <person name="Albert R."/>
            <person name="Binder M."/>
            <person name="Bloem J."/>
            <person name="Labutti K."/>
            <person name="Salamov A."/>
            <person name="Andreopoulos B."/>
            <person name="Baker S."/>
            <person name="Barry K."/>
            <person name="Bills G."/>
            <person name="Bluhm B."/>
            <person name="Cannon C."/>
            <person name="Castanera R."/>
            <person name="Culley D."/>
            <person name="Daum C."/>
            <person name="Ezra D."/>
            <person name="Gonzalez J."/>
            <person name="Henrissat B."/>
            <person name="Kuo A."/>
            <person name="Liang C."/>
            <person name="Lipzen A."/>
            <person name="Lutzoni F."/>
            <person name="Magnuson J."/>
            <person name="Mondo S."/>
            <person name="Nolan M."/>
            <person name="Ohm R."/>
            <person name="Pangilinan J."/>
            <person name="Park H.-J."/>
            <person name="Ramirez L."/>
            <person name="Alfaro M."/>
            <person name="Sun H."/>
            <person name="Tritt A."/>
            <person name="Yoshinaga Y."/>
            <person name="Zwiers L.-H."/>
            <person name="Turgeon B."/>
            <person name="Goodwin S."/>
            <person name="Spatafora J."/>
            <person name="Crous P."/>
            <person name="Grigoriev I."/>
        </authorList>
    </citation>
    <scope>NUCLEOTIDE SEQUENCE</scope>
    <source>
        <strain evidence="11">CBS 121167</strain>
    </source>
</reference>
<feature type="transmembrane region" description="Helical" evidence="9">
    <location>
        <begin position="193"/>
        <end position="213"/>
    </location>
</feature>
<dbReference type="SUPFAM" id="SSF103473">
    <property type="entry name" value="MFS general substrate transporter"/>
    <property type="match status" value="1"/>
</dbReference>
<dbReference type="PRINTS" id="PR00171">
    <property type="entry name" value="SUGRTRNSPORT"/>
</dbReference>
<dbReference type="PROSITE" id="PS50850">
    <property type="entry name" value="MFS"/>
    <property type="match status" value="1"/>
</dbReference>
<feature type="domain" description="Major facilitator superfamily (MFS) profile" evidence="10">
    <location>
        <begin position="24"/>
        <end position="487"/>
    </location>
</feature>
<proteinExistence type="inferred from homology"/>
<dbReference type="InterPro" id="IPR005829">
    <property type="entry name" value="Sugar_transporter_CS"/>
</dbReference>
<evidence type="ECO:0000256" key="2">
    <source>
        <dbReference type="ARBA" id="ARBA00010992"/>
    </source>
</evidence>
<keyword evidence="12" id="KW-1185">Reference proteome</keyword>
<evidence type="ECO:0000256" key="3">
    <source>
        <dbReference type="ARBA" id="ARBA00022448"/>
    </source>
</evidence>
<evidence type="ECO:0000256" key="8">
    <source>
        <dbReference type="SAM" id="MobiDB-lite"/>
    </source>
</evidence>
<dbReference type="InterPro" id="IPR050360">
    <property type="entry name" value="MFS_Sugar_Transporters"/>
</dbReference>
<feature type="transmembrane region" description="Helical" evidence="9">
    <location>
        <begin position="21"/>
        <end position="48"/>
    </location>
</feature>
<feature type="transmembrane region" description="Helical" evidence="9">
    <location>
        <begin position="123"/>
        <end position="146"/>
    </location>
</feature>
<feature type="transmembrane region" description="Helical" evidence="9">
    <location>
        <begin position="98"/>
        <end position="117"/>
    </location>
</feature>
<feature type="compositionally biased region" description="Basic and acidic residues" evidence="8">
    <location>
        <begin position="527"/>
        <end position="550"/>
    </location>
</feature>
<dbReference type="PROSITE" id="PS00217">
    <property type="entry name" value="SUGAR_TRANSPORT_2"/>
    <property type="match status" value="1"/>
</dbReference>